<evidence type="ECO:0000313" key="4">
    <source>
        <dbReference type="Proteomes" id="UP000253868"/>
    </source>
</evidence>
<dbReference type="NCBIfam" id="NF004846">
    <property type="entry name" value="PRK06197.1"/>
    <property type="match status" value="1"/>
</dbReference>
<dbReference type="OrthoDB" id="4577644at2"/>
<comment type="similarity">
    <text evidence="2">Belongs to the short-chain dehydrogenases/reductases (SDR) family.</text>
</comment>
<gene>
    <name evidence="3" type="ORF">DVK44_18170</name>
</gene>
<name>A0A345HRE3_9ACTN</name>
<dbReference type="AlphaFoldDB" id="A0A345HRE3"/>
<evidence type="ECO:0000313" key="3">
    <source>
        <dbReference type="EMBL" id="AXG79267.1"/>
    </source>
</evidence>
<reference evidence="4" key="1">
    <citation type="submission" date="2018-07" db="EMBL/GenBank/DDBJ databases">
        <authorList>
            <person name="Zhao J."/>
        </authorList>
    </citation>
    <scope>NUCLEOTIDE SEQUENCE [LARGE SCALE GENOMIC DNA]</scope>
    <source>
        <strain evidence="4">GSSD-12</strain>
    </source>
</reference>
<sequence length="330" mass="34818">MTRWTFDDIPDQTGRTAVVTGANSGIGYETARMLARKGARVVLACRSAAKGEAAVRTLRSEGAGAPGPAEGSVSVQGGVSTQGSVEFAALDLSDLDSVAAFAERFTAENDRLDLLVNNAGVMVPPFTRTEQGFELQLGTNHFGHFALTGRLLPLLERTAGSRIVTVSSAAHRIGRIDFDDLNWARRTYKPMAAYGQSKLANLMFTLELRRRLTAAGSAVRATAAHPGFTTTNLGRTAGAPVHFLERLVGMASHDGALPTLLAATDPAAESGSYWGPAHLFESRGAPVRARVSRRARDEAVAGRLWEESEKATGVTFAFTSNGGDSGGTGV</sequence>
<dbReference type="Proteomes" id="UP000253868">
    <property type="component" value="Chromosome"/>
</dbReference>
<accession>A0A345HRE3</accession>
<dbReference type="CDD" id="cd05327">
    <property type="entry name" value="retinol-DH_like_SDR_c_like"/>
    <property type="match status" value="1"/>
</dbReference>
<dbReference type="PANTHER" id="PTHR43157:SF31">
    <property type="entry name" value="PHOSPHATIDYLINOSITOL-GLYCAN BIOSYNTHESIS CLASS F PROTEIN"/>
    <property type="match status" value="1"/>
</dbReference>
<protein>
    <submittedName>
        <fullName evidence="3">SDR family NAD(P)-dependent oxidoreductase</fullName>
    </submittedName>
</protein>
<dbReference type="Gene3D" id="3.40.50.720">
    <property type="entry name" value="NAD(P)-binding Rossmann-like Domain"/>
    <property type="match status" value="1"/>
</dbReference>
<dbReference type="SUPFAM" id="SSF51735">
    <property type="entry name" value="NAD(P)-binding Rossmann-fold domains"/>
    <property type="match status" value="1"/>
</dbReference>
<proteinExistence type="inferred from homology"/>
<evidence type="ECO:0000256" key="1">
    <source>
        <dbReference type="ARBA" id="ARBA00023002"/>
    </source>
</evidence>
<dbReference type="PRINTS" id="PR00080">
    <property type="entry name" value="SDRFAMILY"/>
</dbReference>
<dbReference type="PANTHER" id="PTHR43157">
    <property type="entry name" value="PHOSPHATIDYLINOSITOL-GLYCAN BIOSYNTHESIS CLASS F PROTEIN-RELATED"/>
    <property type="match status" value="1"/>
</dbReference>
<dbReference type="Pfam" id="PF00106">
    <property type="entry name" value="adh_short"/>
    <property type="match status" value="2"/>
</dbReference>
<dbReference type="InterPro" id="IPR036291">
    <property type="entry name" value="NAD(P)-bd_dom_sf"/>
</dbReference>
<dbReference type="InterPro" id="IPR002347">
    <property type="entry name" value="SDR_fam"/>
</dbReference>
<dbReference type="RefSeq" id="WP_114660600.1">
    <property type="nucleotide sequence ID" value="NZ_CP031194.1"/>
</dbReference>
<dbReference type="PRINTS" id="PR00081">
    <property type="entry name" value="GDHRDH"/>
</dbReference>
<keyword evidence="4" id="KW-1185">Reference proteome</keyword>
<organism evidence="3 4">
    <name type="scientific">Streptomyces paludis</name>
    <dbReference type="NCBI Taxonomy" id="2282738"/>
    <lineage>
        <taxon>Bacteria</taxon>
        <taxon>Bacillati</taxon>
        <taxon>Actinomycetota</taxon>
        <taxon>Actinomycetes</taxon>
        <taxon>Kitasatosporales</taxon>
        <taxon>Streptomycetaceae</taxon>
        <taxon>Streptomyces</taxon>
    </lineage>
</organism>
<dbReference type="EMBL" id="CP031194">
    <property type="protein sequence ID" value="AXG79267.1"/>
    <property type="molecule type" value="Genomic_DNA"/>
</dbReference>
<evidence type="ECO:0000256" key="2">
    <source>
        <dbReference type="RuleBase" id="RU000363"/>
    </source>
</evidence>
<dbReference type="GO" id="GO:0016491">
    <property type="term" value="F:oxidoreductase activity"/>
    <property type="evidence" value="ECO:0007669"/>
    <property type="project" value="UniProtKB-KW"/>
</dbReference>
<keyword evidence="1" id="KW-0560">Oxidoreductase</keyword>
<dbReference type="KEGG" id="spad:DVK44_18170"/>